<evidence type="ECO:0000313" key="20">
    <source>
        <dbReference type="EMBL" id="AKX34369.1"/>
    </source>
</evidence>
<feature type="domain" description="GS beta-grasp" evidence="18">
    <location>
        <begin position="13"/>
        <end position="99"/>
    </location>
</feature>
<gene>
    <name evidence="20" type="primary">glnA</name>
    <name evidence="20" type="ORF">SLITO_v1c07460</name>
</gene>
<dbReference type="PATRIC" id="fig|216942.3.peg.759"/>
<dbReference type="Pfam" id="PF03951">
    <property type="entry name" value="Gln-synt_N"/>
    <property type="match status" value="1"/>
</dbReference>
<dbReference type="SUPFAM" id="SSF54368">
    <property type="entry name" value="Glutamine synthetase, N-terminal domain"/>
    <property type="match status" value="1"/>
</dbReference>
<evidence type="ECO:0000256" key="11">
    <source>
        <dbReference type="ARBA" id="ARBA00049436"/>
    </source>
</evidence>
<dbReference type="GO" id="GO:0006542">
    <property type="term" value="P:glutamine biosynthetic process"/>
    <property type="evidence" value="ECO:0007669"/>
    <property type="project" value="InterPro"/>
</dbReference>
<feature type="binding site" evidence="12">
    <location>
        <position position="335"/>
    </location>
    <ligand>
        <name>L-glutamate</name>
        <dbReference type="ChEBI" id="CHEBI:29985"/>
    </ligand>
</feature>
<dbReference type="Proteomes" id="UP000067476">
    <property type="component" value="Chromosome"/>
</dbReference>
<evidence type="ECO:0000256" key="10">
    <source>
        <dbReference type="ARBA" id="ARBA00022842"/>
    </source>
</evidence>
<dbReference type="Pfam" id="PF00120">
    <property type="entry name" value="Gln-synt_C"/>
    <property type="match status" value="1"/>
</dbReference>
<feature type="binding site" evidence="12">
    <location>
        <position position="298"/>
    </location>
    <ligand>
        <name>L-glutamate</name>
        <dbReference type="ChEBI" id="CHEBI:29985"/>
    </ligand>
</feature>
<dbReference type="PANTHER" id="PTHR43785">
    <property type="entry name" value="GAMMA-GLUTAMYLPUTRESCINE SYNTHETASE"/>
    <property type="match status" value="1"/>
</dbReference>
<dbReference type="InterPro" id="IPR036651">
    <property type="entry name" value="Gln_synt_N_sf"/>
</dbReference>
<protein>
    <recommendedName>
        <fullName evidence="4 17">Glutamine synthetase</fullName>
        <ecNumber evidence="3 17">6.3.1.2</ecNumber>
    </recommendedName>
</protein>
<feature type="binding site" evidence="12">
    <location>
        <begin position="239"/>
        <end position="240"/>
    </location>
    <ligand>
        <name>L-glutamate</name>
        <dbReference type="ChEBI" id="CHEBI:29985"/>
    </ligand>
</feature>
<evidence type="ECO:0000256" key="6">
    <source>
        <dbReference type="ARBA" id="ARBA00022598"/>
    </source>
</evidence>
<dbReference type="KEGG" id="sll:SLITO_v1c07460"/>
<dbReference type="InterPro" id="IPR008147">
    <property type="entry name" value="Gln_synt_N"/>
</dbReference>
<sequence length="444" mass="51299">MKQEEIFEIIKKENIRFIKLQFTDMLGILKSIEIPVSNIKKALNNEVIFDGSSVIGFAKIDDADMYLYPDLDTWLVLEAETTSEYKVGRFLCDVYTSTKKHFEGDPRSILKNCINKMRELKIGHYFNVGLEPEFFLFKLDENGNPILKHTDNSGYFDTPALDYNYKVRREIMFELEKLNFKMEVSHHEVSNSQHEVNFEYSNAVETCDKLQTFKVLVKSIAKKHNMHATFMPKPIKGMNGNGMHVNCSIADKNNNNLFYDEKSQNGLSELAIYFINGVLKNAKEISLLTNSTINSFKRLVPGFEAPCYIAWSDSNRSTMIRIPAANKNAKRAEVRSVDSSCNPYLALSAILMAGIDGIENKISNFAPIKKNLFKLTEKEKNDLKIDNLPVDLKEAIEYFKKSSYIKSFLGEDLFNKFIELKQKEWDDYKTEVTSWEIKKYLNFY</sequence>
<comment type="subcellular location">
    <subcellularLocation>
        <location evidence="1">Cytoplasm</location>
    </subcellularLocation>
</comment>
<evidence type="ECO:0000256" key="2">
    <source>
        <dbReference type="ARBA" id="ARBA00009897"/>
    </source>
</evidence>
<feature type="binding site" evidence="14">
    <location>
        <position position="244"/>
    </location>
    <ligand>
        <name>Mg(2+)</name>
        <dbReference type="ChEBI" id="CHEBI:18420"/>
        <label>1</label>
    </ligand>
</feature>
<feature type="binding site" evidence="13">
    <location>
        <position position="183"/>
    </location>
    <ligand>
        <name>ATP</name>
        <dbReference type="ChEBI" id="CHEBI:30616"/>
    </ligand>
</feature>
<evidence type="ECO:0000256" key="14">
    <source>
        <dbReference type="PIRSR" id="PIRSR604809-3"/>
    </source>
</evidence>
<evidence type="ECO:0000256" key="7">
    <source>
        <dbReference type="ARBA" id="ARBA00022723"/>
    </source>
</evidence>
<evidence type="ECO:0000256" key="5">
    <source>
        <dbReference type="ARBA" id="ARBA00022490"/>
    </source>
</evidence>
<evidence type="ECO:0000256" key="12">
    <source>
        <dbReference type="PIRSR" id="PIRSR604809-1"/>
    </source>
</evidence>
<dbReference type="PANTHER" id="PTHR43785:SF12">
    <property type="entry name" value="TYPE-1 GLUTAMINE SYNTHETASE 2"/>
    <property type="match status" value="1"/>
</dbReference>
<feature type="binding site" evidence="13">
    <location>
        <position position="316"/>
    </location>
    <ligand>
        <name>ATP</name>
        <dbReference type="ChEBI" id="CHEBI:30616"/>
    </ligand>
</feature>
<comment type="similarity">
    <text evidence="2 15 16">Belongs to the glutamine synthetase family.</text>
</comment>
<dbReference type="InterPro" id="IPR008146">
    <property type="entry name" value="Gln_synth_cat_dom"/>
</dbReference>
<feature type="binding site" evidence="14">
    <location>
        <position position="195"/>
    </location>
    <ligand>
        <name>Mg(2+)</name>
        <dbReference type="ChEBI" id="CHEBI:18420"/>
        <label>1</label>
    </ligand>
</feature>
<evidence type="ECO:0000256" key="13">
    <source>
        <dbReference type="PIRSR" id="PIRSR604809-2"/>
    </source>
</evidence>
<dbReference type="GO" id="GO:0005737">
    <property type="term" value="C:cytoplasm"/>
    <property type="evidence" value="ECO:0007669"/>
    <property type="project" value="UniProtKB-SubCell"/>
</dbReference>
<dbReference type="GO" id="GO:0046872">
    <property type="term" value="F:metal ion binding"/>
    <property type="evidence" value="ECO:0007669"/>
    <property type="project" value="UniProtKB-KW"/>
</dbReference>
<comment type="cofactor">
    <cofactor evidence="14">
        <name>Mg(2+)</name>
        <dbReference type="ChEBI" id="CHEBI:18420"/>
    </cofactor>
    <text evidence="14">Binds 2 Mg(2+) ions per subunit.</text>
</comment>
<accession>A0A0K1W227</accession>
<dbReference type="Gene3D" id="3.10.20.70">
    <property type="entry name" value="Glutamine synthetase, N-terminal domain"/>
    <property type="match status" value="1"/>
</dbReference>
<keyword evidence="8 13" id="KW-0547">Nucleotide-binding</keyword>
<dbReference type="AlphaFoldDB" id="A0A0K1W227"/>
<feature type="binding site" evidence="14">
    <location>
        <position position="188"/>
    </location>
    <ligand>
        <name>Mg(2+)</name>
        <dbReference type="ChEBI" id="CHEBI:18420"/>
        <label>1</label>
    </ligand>
</feature>
<dbReference type="PROSITE" id="PS51987">
    <property type="entry name" value="GS_CATALYTIC"/>
    <property type="match status" value="1"/>
</dbReference>
<keyword evidence="6 17" id="KW-0436">Ligase</keyword>
<keyword evidence="5" id="KW-0963">Cytoplasm</keyword>
<feature type="binding site" evidence="12">
    <location>
        <position position="316"/>
    </location>
    <ligand>
        <name>L-glutamate</name>
        <dbReference type="ChEBI" id="CHEBI:29985"/>
    </ligand>
</feature>
<evidence type="ECO:0000256" key="15">
    <source>
        <dbReference type="PROSITE-ProRule" id="PRU01330"/>
    </source>
</evidence>
<evidence type="ECO:0000256" key="16">
    <source>
        <dbReference type="RuleBase" id="RU000384"/>
    </source>
</evidence>
<dbReference type="GO" id="GO:0005524">
    <property type="term" value="F:ATP binding"/>
    <property type="evidence" value="ECO:0007669"/>
    <property type="project" value="UniProtKB-KW"/>
</dbReference>
<organism evidence="20 21">
    <name type="scientific">Spiroplasma litorale</name>
    <dbReference type="NCBI Taxonomy" id="216942"/>
    <lineage>
        <taxon>Bacteria</taxon>
        <taxon>Bacillati</taxon>
        <taxon>Mycoplasmatota</taxon>
        <taxon>Mollicutes</taxon>
        <taxon>Entomoplasmatales</taxon>
        <taxon>Spiroplasmataceae</taxon>
        <taxon>Spiroplasma</taxon>
    </lineage>
</organism>
<feature type="binding site" evidence="14">
    <location>
        <position position="333"/>
    </location>
    <ligand>
        <name>Mg(2+)</name>
        <dbReference type="ChEBI" id="CHEBI:18420"/>
        <label>1</label>
    </ligand>
</feature>
<dbReference type="PROSITE" id="PS00181">
    <property type="entry name" value="GLNA_ATP"/>
    <property type="match status" value="1"/>
</dbReference>
<evidence type="ECO:0000259" key="18">
    <source>
        <dbReference type="PROSITE" id="PS51986"/>
    </source>
</evidence>
<dbReference type="Gene3D" id="3.30.590.10">
    <property type="entry name" value="Glutamine synthetase/guanido kinase, catalytic domain"/>
    <property type="match status" value="1"/>
</dbReference>
<feature type="binding site" evidence="14">
    <location>
        <position position="131"/>
    </location>
    <ligand>
        <name>Mg(2+)</name>
        <dbReference type="ChEBI" id="CHEBI:18420"/>
        <label>1</label>
    </ligand>
</feature>
<keyword evidence="10 14" id="KW-0460">Magnesium</keyword>
<dbReference type="SUPFAM" id="SSF55931">
    <property type="entry name" value="Glutamine synthetase/guanido kinase"/>
    <property type="match status" value="1"/>
</dbReference>
<evidence type="ECO:0000256" key="4">
    <source>
        <dbReference type="ARBA" id="ARBA00021364"/>
    </source>
</evidence>
<feature type="binding site" evidence="14">
    <location>
        <position position="133"/>
    </location>
    <ligand>
        <name>Mg(2+)</name>
        <dbReference type="ChEBI" id="CHEBI:18420"/>
        <label>1</label>
    </ligand>
</feature>
<evidence type="ECO:0000256" key="1">
    <source>
        <dbReference type="ARBA" id="ARBA00004496"/>
    </source>
</evidence>
<dbReference type="EMBL" id="CP012357">
    <property type="protein sequence ID" value="AKX34369.1"/>
    <property type="molecule type" value="Genomic_DNA"/>
</dbReference>
<evidence type="ECO:0000313" key="21">
    <source>
        <dbReference type="Proteomes" id="UP000067476"/>
    </source>
</evidence>
<comment type="catalytic activity">
    <reaction evidence="11 17">
        <text>L-glutamate + NH4(+) + ATP = L-glutamine + ADP + phosphate + H(+)</text>
        <dbReference type="Rhea" id="RHEA:16169"/>
        <dbReference type="ChEBI" id="CHEBI:15378"/>
        <dbReference type="ChEBI" id="CHEBI:28938"/>
        <dbReference type="ChEBI" id="CHEBI:29985"/>
        <dbReference type="ChEBI" id="CHEBI:30616"/>
        <dbReference type="ChEBI" id="CHEBI:43474"/>
        <dbReference type="ChEBI" id="CHEBI:58359"/>
        <dbReference type="ChEBI" id="CHEBI:456216"/>
        <dbReference type="EC" id="6.3.1.2"/>
    </reaction>
</comment>
<evidence type="ECO:0000256" key="3">
    <source>
        <dbReference type="ARBA" id="ARBA00012937"/>
    </source>
</evidence>
<dbReference type="PROSITE" id="PS51986">
    <property type="entry name" value="GS_BETA_GRASP"/>
    <property type="match status" value="1"/>
</dbReference>
<dbReference type="NCBIfam" id="TIGR00653">
    <property type="entry name" value="GlnA"/>
    <property type="match status" value="1"/>
</dbReference>
<keyword evidence="9 13" id="KW-0067">ATP-binding</keyword>
<dbReference type="RefSeq" id="WP_075058461.1">
    <property type="nucleotide sequence ID" value="NZ_CP012357.1"/>
</dbReference>
<keyword evidence="21" id="KW-1185">Reference proteome</keyword>
<evidence type="ECO:0000256" key="9">
    <source>
        <dbReference type="ARBA" id="ARBA00022840"/>
    </source>
</evidence>
<dbReference type="SMART" id="SM01230">
    <property type="entry name" value="Gln-synt_C"/>
    <property type="match status" value="1"/>
</dbReference>
<name>A0A0K1W227_9MOLU</name>
<reference evidence="20 21" key="1">
    <citation type="journal article" date="2015" name="Genome Announc.">
        <title>Complete Genome Sequence of Spiroplasma litorale TN-1T (DSM 21781), a Bacterium Isolated from a Green-Eyed Horsefly (Tabanus nigrovittatus).</title>
        <authorList>
            <person name="Lo W.S."/>
            <person name="Lai Y.C."/>
            <person name="Lien Y.W."/>
            <person name="Wang T.H."/>
            <person name="Kuo C.H."/>
        </authorList>
    </citation>
    <scope>NUCLEOTIDE SEQUENCE [LARGE SCALE GENOMIC DNA]</scope>
    <source>
        <strain evidence="20 21">TN-1</strain>
    </source>
</reference>
<keyword evidence="7 14" id="KW-0479">Metal-binding</keyword>
<dbReference type="InterPro" id="IPR027302">
    <property type="entry name" value="Gln_synth_N_conserv_site"/>
</dbReference>
<feature type="binding site" evidence="12">
    <location>
        <position position="304"/>
    </location>
    <ligand>
        <name>L-glutamate</name>
        <dbReference type="ChEBI" id="CHEBI:29985"/>
    </ligand>
</feature>
<feature type="binding site" evidence="13">
    <location>
        <begin position="198"/>
        <end position="200"/>
    </location>
    <ligand>
        <name>ATP</name>
        <dbReference type="ChEBI" id="CHEBI:30616"/>
    </ligand>
</feature>
<dbReference type="InterPro" id="IPR004809">
    <property type="entry name" value="Gln_synth_I"/>
</dbReference>
<dbReference type="GO" id="GO:0004356">
    <property type="term" value="F:glutamine synthetase activity"/>
    <property type="evidence" value="ECO:0007669"/>
    <property type="project" value="UniProtKB-EC"/>
</dbReference>
<evidence type="ECO:0000259" key="19">
    <source>
        <dbReference type="PROSITE" id="PS51987"/>
    </source>
</evidence>
<proteinExistence type="inferred from homology"/>
<dbReference type="InterPro" id="IPR027303">
    <property type="entry name" value="Gln_synth_gly_rich_site"/>
</dbReference>
<dbReference type="EC" id="6.3.1.2" evidence="3 17"/>
<dbReference type="PROSITE" id="PS00180">
    <property type="entry name" value="GLNA_1"/>
    <property type="match status" value="1"/>
</dbReference>
<dbReference type="InterPro" id="IPR014746">
    <property type="entry name" value="Gln_synth/guanido_kin_cat_dom"/>
</dbReference>
<evidence type="ECO:0000256" key="8">
    <source>
        <dbReference type="ARBA" id="ARBA00022741"/>
    </source>
</evidence>
<dbReference type="OrthoDB" id="9807095at2"/>
<dbReference type="STRING" id="216942.SLITO_v1c07460"/>
<feature type="domain" description="GS catalytic" evidence="19">
    <location>
        <begin position="106"/>
        <end position="444"/>
    </location>
</feature>
<evidence type="ECO:0000256" key="17">
    <source>
        <dbReference type="RuleBase" id="RU004356"/>
    </source>
</evidence>